<keyword evidence="4" id="KW-1185">Reference proteome</keyword>
<feature type="region of interest" description="Disordered" evidence="1">
    <location>
        <begin position="475"/>
        <end position="500"/>
    </location>
</feature>
<feature type="region of interest" description="Disordered" evidence="1">
    <location>
        <begin position="346"/>
        <end position="373"/>
    </location>
</feature>
<keyword evidence="2" id="KW-0472">Membrane</keyword>
<protein>
    <submittedName>
        <fullName evidence="3">Uncharacterized protein</fullName>
    </submittedName>
</protein>
<feature type="compositionally biased region" description="Basic and acidic residues" evidence="1">
    <location>
        <begin position="127"/>
        <end position="140"/>
    </location>
</feature>
<feature type="region of interest" description="Disordered" evidence="1">
    <location>
        <begin position="101"/>
        <end position="140"/>
    </location>
</feature>
<feature type="compositionally biased region" description="Basic and acidic residues" evidence="1">
    <location>
        <begin position="101"/>
        <end position="112"/>
    </location>
</feature>
<proteinExistence type="predicted"/>
<dbReference type="EMBL" id="CAACVS010000174">
    <property type="protein sequence ID" value="VEU38560.1"/>
    <property type="molecule type" value="Genomic_DNA"/>
</dbReference>
<dbReference type="Proteomes" id="UP000291116">
    <property type="component" value="Unassembled WGS sequence"/>
</dbReference>
<feature type="transmembrane region" description="Helical" evidence="2">
    <location>
        <begin position="12"/>
        <end position="32"/>
    </location>
</feature>
<name>A0A448Z975_9STRA</name>
<sequence>MSVARPRLEHLPLALCAFLLVVVFLPLLRLGWKNRLVSAVLGLGRGRPARTATFTSRPGRRFANLPFRNKEQRRVCSGDNVQYCPHPRGCRYLLATKHARRDDKDKIEDKLGNHPMGNGTDVPKQNSEGREGNEPNTRKHYRFGDHLQVLDHRDLIDYYQDVQRHLGSGERESNEPPRFSLQYLQPRHLKSMVRCILNHHPRDREGGQHPELVVSKSDLQHWLRSIEVRRRWKLTRILLFGEEHTLFDSHPTASYNFASEPETTSGSEQQPLVTNQWWWQTEGIAEQAAPGFTETILGMYRYGHANATIHPKKFLSRLASGRAFKGDFRALLEEHCRLSRTAATAPMTSTDGFTTDGPDQDVHPEKSRPVSGRQDLNSKLNMIALYDEIVGDQSKGEDREHHDLELIGWFVDELEESFQNRLHRHCDASSVEQFVGDEHESGTSQKIPAFASLPTVGREQLDLLRAVCDLPVGNAASSSSSSPANWATSQTSDGGLSVGKKGERDLSAFLEETRALPCPRQRVLAPVWVRHRAKNRRNTKGKCRCVLELPERRNEAQDTGGLKILPSHAVSMGTTTEYDAMVVRIVGEEENDSGIELTTDCNGQRTMVIDEVWEAKATLDPSALLDALEKKVRSLRAILLSSDSGVLNLDAEGGSGTNIPAYDNATASFVILPQSRHHGLVAPAAAGLSSKSLAMVYRAGIQPSFRSSVLETFDKECSHSNNYGNDEDLRKTNECDKLPQIGAFASRMIGPRAGARRIQTIVYERLLETDLETVRAVIAGNSTTDNGNEPSTHGLVREDSLELVERILRLVRAVRPVVVVGTLPSEEARDVPAPSKTAP</sequence>
<organism evidence="3 4">
    <name type="scientific">Pseudo-nitzschia multistriata</name>
    <dbReference type="NCBI Taxonomy" id="183589"/>
    <lineage>
        <taxon>Eukaryota</taxon>
        <taxon>Sar</taxon>
        <taxon>Stramenopiles</taxon>
        <taxon>Ochrophyta</taxon>
        <taxon>Bacillariophyta</taxon>
        <taxon>Bacillariophyceae</taxon>
        <taxon>Bacillariophycidae</taxon>
        <taxon>Bacillariales</taxon>
        <taxon>Bacillariaceae</taxon>
        <taxon>Pseudo-nitzschia</taxon>
    </lineage>
</organism>
<keyword evidence="2" id="KW-1133">Transmembrane helix</keyword>
<gene>
    <name evidence="3" type="ORF">PSNMU_V1.4_AUG-EV-PASAV3_0053810</name>
</gene>
<reference evidence="3 4" key="1">
    <citation type="submission" date="2019-01" db="EMBL/GenBank/DDBJ databases">
        <authorList>
            <person name="Ferrante I. M."/>
        </authorList>
    </citation>
    <scope>NUCLEOTIDE SEQUENCE [LARGE SCALE GENOMIC DNA]</scope>
    <source>
        <strain evidence="3 4">B856</strain>
    </source>
</reference>
<accession>A0A448Z975</accession>
<keyword evidence="2" id="KW-0812">Transmembrane</keyword>
<dbReference type="AlphaFoldDB" id="A0A448Z975"/>
<dbReference type="OrthoDB" id="56334at2759"/>
<evidence type="ECO:0000313" key="3">
    <source>
        <dbReference type="EMBL" id="VEU38560.1"/>
    </source>
</evidence>
<evidence type="ECO:0000313" key="4">
    <source>
        <dbReference type="Proteomes" id="UP000291116"/>
    </source>
</evidence>
<feature type="compositionally biased region" description="Polar residues" evidence="1">
    <location>
        <begin position="483"/>
        <end position="494"/>
    </location>
</feature>
<evidence type="ECO:0000256" key="2">
    <source>
        <dbReference type="SAM" id="Phobius"/>
    </source>
</evidence>
<evidence type="ECO:0000256" key="1">
    <source>
        <dbReference type="SAM" id="MobiDB-lite"/>
    </source>
</evidence>